<feature type="region of interest" description="Disordered" evidence="1">
    <location>
        <begin position="1"/>
        <end position="78"/>
    </location>
</feature>
<name>A0A0C4EDW7_MAGP6</name>
<dbReference type="eggNOG" id="ENOG502RUDU">
    <property type="taxonomic scope" value="Eukaryota"/>
</dbReference>
<proteinExistence type="predicted"/>
<reference evidence="3" key="4">
    <citation type="journal article" date="2015" name="G3 (Bethesda)">
        <title>Genome sequences of three phytopathogenic species of the Magnaporthaceae family of fungi.</title>
        <authorList>
            <person name="Okagaki L.H."/>
            <person name="Nunes C.C."/>
            <person name="Sailsbery J."/>
            <person name="Clay B."/>
            <person name="Brown D."/>
            <person name="John T."/>
            <person name="Oh Y."/>
            <person name="Young N."/>
            <person name="Fitzgerald M."/>
            <person name="Haas B.J."/>
            <person name="Zeng Q."/>
            <person name="Young S."/>
            <person name="Adiconis X."/>
            <person name="Fan L."/>
            <person name="Levin J.Z."/>
            <person name="Mitchell T.K."/>
            <person name="Okubara P.A."/>
            <person name="Farman M.L."/>
            <person name="Kohn L.M."/>
            <person name="Birren B."/>
            <person name="Ma L.-J."/>
            <person name="Dean R.A."/>
        </authorList>
    </citation>
    <scope>NUCLEOTIDE SEQUENCE</scope>
    <source>
        <strain evidence="3">ATCC 64411 / 73-15</strain>
    </source>
</reference>
<dbReference type="EMBL" id="ADBL01002686">
    <property type="status" value="NOT_ANNOTATED_CDS"/>
    <property type="molecule type" value="Genomic_DNA"/>
</dbReference>
<organism evidence="3 4">
    <name type="scientific">Magnaporthiopsis poae (strain ATCC 64411 / 73-15)</name>
    <name type="common">Kentucky bluegrass fungus</name>
    <name type="synonym">Magnaporthe poae</name>
    <dbReference type="NCBI Taxonomy" id="644358"/>
    <lineage>
        <taxon>Eukaryota</taxon>
        <taxon>Fungi</taxon>
        <taxon>Dikarya</taxon>
        <taxon>Ascomycota</taxon>
        <taxon>Pezizomycotina</taxon>
        <taxon>Sordariomycetes</taxon>
        <taxon>Sordariomycetidae</taxon>
        <taxon>Magnaporthales</taxon>
        <taxon>Magnaporthaceae</taxon>
        <taxon>Magnaporthiopsis</taxon>
    </lineage>
</organism>
<reference evidence="3" key="5">
    <citation type="submission" date="2015-06" db="UniProtKB">
        <authorList>
            <consortium name="EnsemblFungi"/>
        </authorList>
    </citation>
    <scope>IDENTIFICATION</scope>
    <source>
        <strain evidence="3">ATCC 64411</strain>
    </source>
</reference>
<reference evidence="4" key="2">
    <citation type="submission" date="2010-05" db="EMBL/GenBank/DDBJ databases">
        <title>The genome sequence of Magnaporthe poae strain ATCC 64411.</title>
        <authorList>
            <person name="Ma L.-J."/>
            <person name="Dead R."/>
            <person name="Young S."/>
            <person name="Zeng Q."/>
            <person name="Koehrsen M."/>
            <person name="Alvarado L."/>
            <person name="Berlin A."/>
            <person name="Chapman S.B."/>
            <person name="Chen Z."/>
            <person name="Freedman E."/>
            <person name="Gellesch M."/>
            <person name="Goldberg J."/>
            <person name="Griggs A."/>
            <person name="Gujja S."/>
            <person name="Heilman E.R."/>
            <person name="Heiman D."/>
            <person name="Hepburn T."/>
            <person name="Howarth C."/>
            <person name="Jen D."/>
            <person name="Larson L."/>
            <person name="Mehta T."/>
            <person name="Neiman D."/>
            <person name="Pearson M."/>
            <person name="Roberts A."/>
            <person name="Saif S."/>
            <person name="Shea T."/>
            <person name="Shenoy N."/>
            <person name="Sisk P."/>
            <person name="Stolte C."/>
            <person name="Sykes S."/>
            <person name="Walk T."/>
            <person name="White J."/>
            <person name="Yandava C."/>
            <person name="Haas B."/>
            <person name="Nusbaum C."/>
            <person name="Birren B."/>
        </authorList>
    </citation>
    <scope>NUCLEOTIDE SEQUENCE [LARGE SCALE GENOMIC DNA]</scope>
    <source>
        <strain evidence="4">ATCC 64411 / 73-15</strain>
    </source>
</reference>
<sequence length="152" mass="16056">METTTAPPPTPRQMLTSLINSISSIPLSEPDGDGDGKPSSSPASPSSSPDANSNNNPKASQQRTQNHSAITKPPATGGGSGLLLHHRMASYRPLLTTLHALFPTLLLAALDLLDRGLHLLACLLADRWPVARRCVVEKHVSREELAGVMAGI</sequence>
<dbReference type="AlphaFoldDB" id="A0A0C4EDW7"/>
<gene>
    <name evidence="2" type="ORF">MAPG_10927</name>
</gene>
<reference evidence="2" key="1">
    <citation type="submission" date="2010-05" db="EMBL/GenBank/DDBJ databases">
        <title>The Genome Sequence of Magnaporthe poae strain ATCC 64411.</title>
        <authorList>
            <consortium name="The Broad Institute Genome Sequencing Platform"/>
            <consortium name="Broad Institute Genome Sequencing Center for Infectious Disease"/>
            <person name="Ma L.-J."/>
            <person name="Dead R."/>
            <person name="Young S."/>
            <person name="Zeng Q."/>
            <person name="Koehrsen M."/>
            <person name="Alvarado L."/>
            <person name="Berlin A."/>
            <person name="Chapman S.B."/>
            <person name="Chen Z."/>
            <person name="Freedman E."/>
            <person name="Gellesch M."/>
            <person name="Goldberg J."/>
            <person name="Griggs A."/>
            <person name="Gujja S."/>
            <person name="Heilman E.R."/>
            <person name="Heiman D."/>
            <person name="Hepburn T."/>
            <person name="Howarth C."/>
            <person name="Jen D."/>
            <person name="Larson L."/>
            <person name="Mehta T."/>
            <person name="Neiman D."/>
            <person name="Pearson M."/>
            <person name="Roberts A."/>
            <person name="Saif S."/>
            <person name="Shea T."/>
            <person name="Shenoy N."/>
            <person name="Sisk P."/>
            <person name="Stolte C."/>
            <person name="Sykes S."/>
            <person name="Walk T."/>
            <person name="White J."/>
            <person name="Yandava C."/>
            <person name="Haas B."/>
            <person name="Nusbaum C."/>
            <person name="Birren B."/>
        </authorList>
    </citation>
    <scope>NUCLEOTIDE SEQUENCE</scope>
    <source>
        <strain evidence="2">ATCC 64411</strain>
    </source>
</reference>
<protein>
    <submittedName>
        <fullName evidence="2 3">Uncharacterized protein</fullName>
    </submittedName>
</protein>
<dbReference type="EMBL" id="GL876978">
    <property type="protein sequence ID" value="KLU91980.1"/>
    <property type="molecule type" value="Genomic_DNA"/>
</dbReference>
<reference evidence="2" key="3">
    <citation type="submission" date="2011-03" db="EMBL/GenBank/DDBJ databases">
        <title>Annotation of Magnaporthe poae ATCC 64411.</title>
        <authorList>
            <person name="Ma L.-J."/>
            <person name="Dead R."/>
            <person name="Young S.K."/>
            <person name="Zeng Q."/>
            <person name="Gargeya S."/>
            <person name="Fitzgerald M."/>
            <person name="Haas B."/>
            <person name="Abouelleil A."/>
            <person name="Alvarado L."/>
            <person name="Arachchi H.M."/>
            <person name="Berlin A."/>
            <person name="Brown A."/>
            <person name="Chapman S.B."/>
            <person name="Chen Z."/>
            <person name="Dunbar C."/>
            <person name="Freedman E."/>
            <person name="Gearin G."/>
            <person name="Gellesch M."/>
            <person name="Goldberg J."/>
            <person name="Griggs A."/>
            <person name="Gujja S."/>
            <person name="Heiman D."/>
            <person name="Howarth C."/>
            <person name="Larson L."/>
            <person name="Lui A."/>
            <person name="MacDonald P.J.P."/>
            <person name="Mehta T."/>
            <person name="Montmayeur A."/>
            <person name="Murphy C."/>
            <person name="Neiman D."/>
            <person name="Pearson M."/>
            <person name="Priest M."/>
            <person name="Roberts A."/>
            <person name="Saif S."/>
            <person name="Shea T."/>
            <person name="Shenoy N."/>
            <person name="Sisk P."/>
            <person name="Stolte C."/>
            <person name="Sykes S."/>
            <person name="Yandava C."/>
            <person name="Wortman J."/>
            <person name="Nusbaum C."/>
            <person name="Birren B."/>
        </authorList>
    </citation>
    <scope>NUCLEOTIDE SEQUENCE</scope>
    <source>
        <strain evidence="2">ATCC 64411</strain>
    </source>
</reference>
<dbReference type="VEuPathDB" id="FungiDB:MAPG_10927"/>
<dbReference type="Proteomes" id="UP000011715">
    <property type="component" value="Unassembled WGS sequence"/>
</dbReference>
<dbReference type="EnsemblFungi" id="MAPG_10927T0">
    <property type="protein sequence ID" value="MAPG_10927T0"/>
    <property type="gene ID" value="MAPG_10927"/>
</dbReference>
<evidence type="ECO:0000313" key="2">
    <source>
        <dbReference type="EMBL" id="KLU91980.1"/>
    </source>
</evidence>
<evidence type="ECO:0000313" key="3">
    <source>
        <dbReference type="EnsemblFungi" id="MAPG_10927T0"/>
    </source>
</evidence>
<dbReference type="STRING" id="644358.A0A0C4EDW7"/>
<keyword evidence="4" id="KW-1185">Reference proteome</keyword>
<feature type="compositionally biased region" description="Low complexity" evidence="1">
    <location>
        <begin position="15"/>
        <end position="28"/>
    </location>
</feature>
<accession>A0A0C4EDW7</accession>
<feature type="compositionally biased region" description="Low complexity" evidence="1">
    <location>
        <begin position="37"/>
        <end position="60"/>
    </location>
</feature>
<evidence type="ECO:0000256" key="1">
    <source>
        <dbReference type="SAM" id="MobiDB-lite"/>
    </source>
</evidence>
<feature type="compositionally biased region" description="Pro residues" evidence="1">
    <location>
        <begin position="1"/>
        <end position="11"/>
    </location>
</feature>
<dbReference type="EMBL" id="ADBL01002687">
    <property type="status" value="NOT_ANNOTATED_CDS"/>
    <property type="molecule type" value="Genomic_DNA"/>
</dbReference>
<evidence type="ECO:0000313" key="4">
    <source>
        <dbReference type="Proteomes" id="UP000011715"/>
    </source>
</evidence>